<dbReference type="AlphaFoldDB" id="E3N3E2"/>
<dbReference type="HOGENOM" id="CLU_028840_6_0_1"/>
<dbReference type="Proteomes" id="UP000008281">
    <property type="component" value="Unassembled WGS sequence"/>
</dbReference>
<evidence type="ECO:0000313" key="2">
    <source>
        <dbReference type="EMBL" id="EFO85058.1"/>
    </source>
</evidence>
<dbReference type="InParanoid" id="E3N3E2"/>
<sequence length="242" mass="27989">MAWSQHETKALLQSPDYIYTSHYSVSFLLILPHPSLPMPPFPLLRLPRLVLFEVFKSLSVGEKIKLSICSKKISIQINNARLHSQEVIIDLDIYNRKIRVRSENNSNTFDIFNCVYIGISNDPDIQHFQIGGRTVPVVPFIKGSRKHWKSQREGFLSAIRHLLKMFYCKISTDSSIYNSDLFQPIISELFDLQLEFKMLTIRPNGLKNQNFLWNQTFSKYGLVEDLCISSIVDPDFTPVFTS</sequence>
<organism evidence="3">
    <name type="scientific">Caenorhabditis remanei</name>
    <name type="common">Caenorhabditis vulgaris</name>
    <dbReference type="NCBI Taxonomy" id="31234"/>
    <lineage>
        <taxon>Eukaryota</taxon>
        <taxon>Metazoa</taxon>
        <taxon>Ecdysozoa</taxon>
        <taxon>Nematoda</taxon>
        <taxon>Chromadorea</taxon>
        <taxon>Rhabditida</taxon>
        <taxon>Rhabditina</taxon>
        <taxon>Rhabditomorpha</taxon>
        <taxon>Rhabditoidea</taxon>
        <taxon>Rhabditidae</taxon>
        <taxon>Peloderinae</taxon>
        <taxon>Caenorhabditis</taxon>
    </lineage>
</organism>
<name>E3N3E2_CAERE</name>
<proteinExistence type="predicted"/>
<dbReference type="InterPro" id="IPR001810">
    <property type="entry name" value="F-box_dom"/>
</dbReference>
<evidence type="ECO:0000259" key="1">
    <source>
        <dbReference type="PROSITE" id="PS50181"/>
    </source>
</evidence>
<keyword evidence="3" id="KW-1185">Reference proteome</keyword>
<dbReference type="PANTHER" id="PTHR21503">
    <property type="entry name" value="F-BOX-CONTAINING HYPOTHETICAL PROTEIN C.ELEGANS"/>
    <property type="match status" value="1"/>
</dbReference>
<dbReference type="EMBL" id="DS268519">
    <property type="protein sequence ID" value="EFO85058.1"/>
    <property type="molecule type" value="Genomic_DNA"/>
</dbReference>
<reference evidence="2" key="1">
    <citation type="submission" date="2007-07" db="EMBL/GenBank/DDBJ databases">
        <title>PCAP assembly of the Caenorhabditis remanei genome.</title>
        <authorList>
            <consortium name="The Caenorhabditis remanei Sequencing Consortium"/>
            <person name="Wilson R.K."/>
        </authorList>
    </citation>
    <scope>NUCLEOTIDE SEQUENCE [LARGE SCALE GENOMIC DNA]</scope>
    <source>
        <strain evidence="2">PB4641</strain>
    </source>
</reference>
<accession>E3N3E2</accession>
<dbReference type="PROSITE" id="PS50181">
    <property type="entry name" value="FBOX"/>
    <property type="match status" value="1"/>
</dbReference>
<gene>
    <name evidence="2" type="ORF">CRE_21977</name>
</gene>
<dbReference type="Pfam" id="PF00646">
    <property type="entry name" value="F-box"/>
    <property type="match status" value="1"/>
</dbReference>
<evidence type="ECO:0000313" key="3">
    <source>
        <dbReference type="Proteomes" id="UP000008281"/>
    </source>
</evidence>
<protein>
    <recommendedName>
        <fullName evidence="1">F-box domain-containing protein</fullName>
    </recommendedName>
</protein>
<feature type="domain" description="F-box" evidence="1">
    <location>
        <begin position="40"/>
        <end position="91"/>
    </location>
</feature>